<keyword evidence="1" id="KW-0472">Membrane</keyword>
<keyword evidence="1" id="KW-0812">Transmembrane</keyword>
<comment type="caution">
    <text evidence="2">The sequence shown here is derived from an EMBL/GenBank/DDBJ whole genome shotgun (WGS) entry which is preliminary data.</text>
</comment>
<keyword evidence="1" id="KW-1133">Transmembrane helix</keyword>
<evidence type="ECO:0000313" key="2">
    <source>
        <dbReference type="EMBL" id="KAJ4951978.1"/>
    </source>
</evidence>
<reference evidence="2" key="1">
    <citation type="journal article" date="2023" name="Plant J.">
        <title>The genome of the king protea, Protea cynaroides.</title>
        <authorList>
            <person name="Chang J."/>
            <person name="Duong T.A."/>
            <person name="Schoeman C."/>
            <person name="Ma X."/>
            <person name="Roodt D."/>
            <person name="Barker N."/>
            <person name="Li Z."/>
            <person name="Van de Peer Y."/>
            <person name="Mizrachi E."/>
        </authorList>
    </citation>
    <scope>NUCLEOTIDE SEQUENCE</scope>
    <source>
        <tissue evidence="2">Young leaves</tissue>
    </source>
</reference>
<feature type="transmembrane region" description="Helical" evidence="1">
    <location>
        <begin position="81"/>
        <end position="106"/>
    </location>
</feature>
<protein>
    <submittedName>
        <fullName evidence="2">Uncharacterized protein</fullName>
    </submittedName>
</protein>
<dbReference type="EMBL" id="JAMYWD010000012">
    <property type="protein sequence ID" value="KAJ4951978.1"/>
    <property type="molecule type" value="Genomic_DNA"/>
</dbReference>
<dbReference type="AlphaFoldDB" id="A0A9Q0JVN0"/>
<dbReference type="Proteomes" id="UP001141806">
    <property type="component" value="Unassembled WGS sequence"/>
</dbReference>
<feature type="transmembrane region" description="Helical" evidence="1">
    <location>
        <begin position="16"/>
        <end position="42"/>
    </location>
</feature>
<evidence type="ECO:0000313" key="3">
    <source>
        <dbReference type="Proteomes" id="UP001141806"/>
    </source>
</evidence>
<organism evidence="2 3">
    <name type="scientific">Protea cynaroides</name>
    <dbReference type="NCBI Taxonomy" id="273540"/>
    <lineage>
        <taxon>Eukaryota</taxon>
        <taxon>Viridiplantae</taxon>
        <taxon>Streptophyta</taxon>
        <taxon>Embryophyta</taxon>
        <taxon>Tracheophyta</taxon>
        <taxon>Spermatophyta</taxon>
        <taxon>Magnoliopsida</taxon>
        <taxon>Proteales</taxon>
        <taxon>Proteaceae</taxon>
        <taxon>Protea</taxon>
    </lineage>
</organism>
<name>A0A9Q0JVN0_9MAGN</name>
<proteinExistence type="predicted"/>
<sequence>MEVFHLVFSFLNLLSILIFAFTSLGTSTTCLVIDVSCILFVIERDSTSKGVIMPLLLSSSLIGQERSQGISVATNIHLQKFLHAFVVLEFNVCLLHLFFLCFDYYFCFCLS</sequence>
<gene>
    <name evidence="2" type="ORF">NE237_028810</name>
</gene>
<keyword evidence="3" id="KW-1185">Reference proteome</keyword>
<evidence type="ECO:0000256" key="1">
    <source>
        <dbReference type="SAM" id="Phobius"/>
    </source>
</evidence>
<accession>A0A9Q0JVN0</accession>